<protein>
    <submittedName>
        <fullName evidence="3">DDE-1 domain-containing protein</fullName>
    </submittedName>
</protein>
<evidence type="ECO:0000313" key="3">
    <source>
        <dbReference type="WBParaSite" id="PSAMB.scaffold755size41912.g8408.t1"/>
    </source>
</evidence>
<evidence type="ECO:0000259" key="1">
    <source>
        <dbReference type="Pfam" id="PF03184"/>
    </source>
</evidence>
<proteinExistence type="predicted"/>
<reference evidence="3" key="1">
    <citation type="submission" date="2022-11" db="UniProtKB">
        <authorList>
            <consortium name="WormBaseParasite"/>
        </authorList>
    </citation>
    <scope>IDENTIFICATION</scope>
</reference>
<keyword evidence="2" id="KW-1185">Reference proteome</keyword>
<dbReference type="GO" id="GO:0003676">
    <property type="term" value="F:nucleic acid binding"/>
    <property type="evidence" value="ECO:0007669"/>
    <property type="project" value="InterPro"/>
</dbReference>
<dbReference type="WBParaSite" id="PSAMB.scaffold755size41912.g8408.t1">
    <property type="protein sequence ID" value="PSAMB.scaffold755size41912.g8408.t1"/>
    <property type="gene ID" value="PSAMB.scaffold755size41912.g8408"/>
</dbReference>
<accession>A0A914XDI0</accession>
<dbReference type="Proteomes" id="UP000887566">
    <property type="component" value="Unplaced"/>
</dbReference>
<dbReference type="InterPro" id="IPR004875">
    <property type="entry name" value="DDE_SF_endonuclease_dom"/>
</dbReference>
<sequence length="483" mass="54939">MDRFVIRTARSTQAIVPNPSPSDQDLLNPNFFDDLVIAKEANDEAKIIVERNSSRKRKAYNSVSDDLKAKIGKYAAENGVVNAIRHFSREVTCDLKQQSVSNWKKAHVDRLNNPEMESAAQGRPVLLGPEIDSKVREHITLMRNEGAVVSGAVVNAVIRVYLKEHDLSRYRLEGEALLSNRSLSQSLLRRMGFVKRKGTKAAKKLPNDFEVLKMNYFAKIQSLVKDHAIPDQLIINFDQTAVSIIPSSNYTMEKEGAKQVPIIGADDKRQITAVFGINLSGQFLPPQMIYGGKTDNCHPKYKFPDDWVIDHTESHWSTAPSMVRYARSVLIPFVQKKRLELEMSETQLAVVIFDTYRAQRYNDELHKLLMENFIEFVYVPASCTSELQPLDADGGPNFMFKKLLKHQFSMWYSEQLLEKLQLNGDTQNVSIPLGLTVLKPLHAMWMESAFKEMSKCDLIHCWSNTGISQMINAIRNEMNVMID</sequence>
<name>A0A914XDI0_9BILA</name>
<feature type="domain" description="DDE-1" evidence="1">
    <location>
        <begin position="268"/>
        <end position="462"/>
    </location>
</feature>
<dbReference type="Pfam" id="PF03184">
    <property type="entry name" value="DDE_1"/>
    <property type="match status" value="1"/>
</dbReference>
<evidence type="ECO:0000313" key="2">
    <source>
        <dbReference type="Proteomes" id="UP000887566"/>
    </source>
</evidence>
<organism evidence="2 3">
    <name type="scientific">Plectus sambesii</name>
    <dbReference type="NCBI Taxonomy" id="2011161"/>
    <lineage>
        <taxon>Eukaryota</taxon>
        <taxon>Metazoa</taxon>
        <taxon>Ecdysozoa</taxon>
        <taxon>Nematoda</taxon>
        <taxon>Chromadorea</taxon>
        <taxon>Plectida</taxon>
        <taxon>Plectina</taxon>
        <taxon>Plectoidea</taxon>
        <taxon>Plectidae</taxon>
        <taxon>Plectus</taxon>
    </lineage>
</organism>
<dbReference type="AlphaFoldDB" id="A0A914XDI0"/>